<comment type="caution">
    <text evidence="1">The sequence shown here is derived from an EMBL/GenBank/DDBJ whole genome shotgun (WGS) entry which is preliminary data.</text>
</comment>
<dbReference type="AlphaFoldDB" id="A0A8S9PP06"/>
<proteinExistence type="predicted"/>
<sequence length="207" mass="23912">MLAAADQGVYLIIESVSVSYVSSVRQSKHMQVVSSLEVPLRWRDGPAANGELAPIPDHVWIDESRRLDGDFQPLIVEYAVRVIPSVLDRTVSTLRGLRRFVCVLEVVKERNRFVFALAWPRVLVENRWWWWSCTTAAYVKPPLHPPFIHLQPKTINENRNSVRFDGLVQYRSMVTGRCRSIFVCDNRSMKVLYHWSISALRKPAKSH</sequence>
<organism evidence="1 2">
    <name type="scientific">Brassica cretica</name>
    <name type="common">Mustard</name>
    <dbReference type="NCBI Taxonomy" id="69181"/>
    <lineage>
        <taxon>Eukaryota</taxon>
        <taxon>Viridiplantae</taxon>
        <taxon>Streptophyta</taxon>
        <taxon>Embryophyta</taxon>
        <taxon>Tracheophyta</taxon>
        <taxon>Spermatophyta</taxon>
        <taxon>Magnoliopsida</taxon>
        <taxon>eudicotyledons</taxon>
        <taxon>Gunneridae</taxon>
        <taxon>Pentapetalae</taxon>
        <taxon>rosids</taxon>
        <taxon>malvids</taxon>
        <taxon>Brassicales</taxon>
        <taxon>Brassicaceae</taxon>
        <taxon>Brassiceae</taxon>
        <taxon>Brassica</taxon>
    </lineage>
</organism>
<accession>A0A8S9PP06</accession>
<evidence type="ECO:0000313" key="1">
    <source>
        <dbReference type="EMBL" id="KAF3515412.1"/>
    </source>
</evidence>
<evidence type="ECO:0000313" key="2">
    <source>
        <dbReference type="Proteomes" id="UP000712600"/>
    </source>
</evidence>
<name>A0A8S9PP06_BRACR</name>
<reference evidence="1" key="1">
    <citation type="submission" date="2019-12" db="EMBL/GenBank/DDBJ databases">
        <title>Genome sequencing and annotation of Brassica cretica.</title>
        <authorList>
            <person name="Studholme D.J."/>
            <person name="Sarris P."/>
        </authorList>
    </citation>
    <scope>NUCLEOTIDE SEQUENCE</scope>
    <source>
        <strain evidence="1">PFS-109/04</strain>
        <tissue evidence="1">Leaf</tissue>
    </source>
</reference>
<dbReference type="EMBL" id="QGKX02001521">
    <property type="protein sequence ID" value="KAF3515412.1"/>
    <property type="molecule type" value="Genomic_DNA"/>
</dbReference>
<protein>
    <submittedName>
        <fullName evidence="1">Uncharacterized protein</fullName>
    </submittedName>
</protein>
<dbReference type="Proteomes" id="UP000712600">
    <property type="component" value="Unassembled WGS sequence"/>
</dbReference>
<gene>
    <name evidence="1" type="ORF">F2Q69_00006886</name>
</gene>